<dbReference type="InterPro" id="IPR000551">
    <property type="entry name" value="MerR-type_HTH_dom"/>
</dbReference>
<dbReference type="PANTHER" id="PTHR30204:SF93">
    <property type="entry name" value="HTH MERR-TYPE DOMAIN-CONTAINING PROTEIN"/>
    <property type="match status" value="1"/>
</dbReference>
<dbReference type="Gene3D" id="1.10.1660.10">
    <property type="match status" value="1"/>
</dbReference>
<dbReference type="PANTHER" id="PTHR30204">
    <property type="entry name" value="REDOX-CYCLING DRUG-SENSING TRANSCRIPTIONAL ACTIVATOR SOXR"/>
    <property type="match status" value="1"/>
</dbReference>
<dbReference type="KEGG" id="mik:FOE78_19525"/>
<name>A0A516Q310_9ACTN</name>
<reference evidence="3 4" key="1">
    <citation type="submission" date="2019-07" db="EMBL/GenBank/DDBJ databases">
        <title>Microlunatus dokdonensis sp. nov. isolated from the rhizospheric soil of the wild plant Elymus tsukushiensis.</title>
        <authorList>
            <person name="Ghim S.-Y."/>
            <person name="Hwang Y.-J."/>
            <person name="Son J.-S."/>
            <person name="Shin J.-H."/>
        </authorList>
    </citation>
    <scope>NUCLEOTIDE SEQUENCE [LARGE SCALE GENOMIC DNA]</scope>
    <source>
        <strain evidence="3 4">KUDC0627</strain>
    </source>
</reference>
<dbReference type="OrthoDB" id="9809391at2"/>
<dbReference type="SMART" id="SM00422">
    <property type="entry name" value="HTH_MERR"/>
    <property type="match status" value="1"/>
</dbReference>
<dbReference type="Proteomes" id="UP000319263">
    <property type="component" value="Chromosome"/>
</dbReference>
<protein>
    <submittedName>
        <fullName evidence="3">MerR family transcriptional regulator</fullName>
    </submittedName>
</protein>
<organism evidence="3 4">
    <name type="scientific">Microlunatus elymi</name>
    <dbReference type="NCBI Taxonomy" id="2596828"/>
    <lineage>
        <taxon>Bacteria</taxon>
        <taxon>Bacillati</taxon>
        <taxon>Actinomycetota</taxon>
        <taxon>Actinomycetes</taxon>
        <taxon>Propionibacteriales</taxon>
        <taxon>Propionibacteriaceae</taxon>
        <taxon>Microlunatus</taxon>
    </lineage>
</organism>
<dbReference type="RefSeq" id="WP_143987760.1">
    <property type="nucleotide sequence ID" value="NZ_CP041692.1"/>
</dbReference>
<dbReference type="SUPFAM" id="SSF46955">
    <property type="entry name" value="Putative DNA-binding domain"/>
    <property type="match status" value="1"/>
</dbReference>
<dbReference type="PROSITE" id="PS00552">
    <property type="entry name" value="HTH_MERR_1"/>
    <property type="match status" value="1"/>
</dbReference>
<feature type="domain" description="HTH merR-type" evidence="2">
    <location>
        <begin position="6"/>
        <end position="75"/>
    </location>
</feature>
<dbReference type="GO" id="GO:0003700">
    <property type="term" value="F:DNA-binding transcription factor activity"/>
    <property type="evidence" value="ECO:0007669"/>
    <property type="project" value="InterPro"/>
</dbReference>
<gene>
    <name evidence="3" type="ORF">FOE78_19525</name>
</gene>
<dbReference type="PRINTS" id="PR00040">
    <property type="entry name" value="HTHMERR"/>
</dbReference>
<sequence length="131" mass="14687">MTSERLMSIGAVAEQTGLSIRTLRHYDDVGLVPPSARSDGGFRLYTPTDVDRLITIRRMKPLGFTLDEMRQVLASLACLDDPAASTGDRDHASEVIADYHQRAEDSCRKLRRQLDYAEELTRLLARHARGS</sequence>
<dbReference type="AlphaFoldDB" id="A0A516Q310"/>
<accession>A0A516Q310</accession>
<evidence type="ECO:0000259" key="2">
    <source>
        <dbReference type="PROSITE" id="PS50937"/>
    </source>
</evidence>
<evidence type="ECO:0000313" key="4">
    <source>
        <dbReference type="Proteomes" id="UP000319263"/>
    </source>
</evidence>
<evidence type="ECO:0000256" key="1">
    <source>
        <dbReference type="ARBA" id="ARBA00023125"/>
    </source>
</evidence>
<dbReference type="PROSITE" id="PS50937">
    <property type="entry name" value="HTH_MERR_2"/>
    <property type="match status" value="1"/>
</dbReference>
<evidence type="ECO:0000313" key="3">
    <source>
        <dbReference type="EMBL" id="QDP97806.1"/>
    </source>
</evidence>
<dbReference type="InterPro" id="IPR047057">
    <property type="entry name" value="MerR_fam"/>
</dbReference>
<keyword evidence="1" id="KW-0238">DNA-binding</keyword>
<dbReference type="EMBL" id="CP041692">
    <property type="protein sequence ID" value="QDP97806.1"/>
    <property type="molecule type" value="Genomic_DNA"/>
</dbReference>
<dbReference type="GO" id="GO:0003677">
    <property type="term" value="F:DNA binding"/>
    <property type="evidence" value="ECO:0007669"/>
    <property type="project" value="UniProtKB-KW"/>
</dbReference>
<dbReference type="Pfam" id="PF13411">
    <property type="entry name" value="MerR_1"/>
    <property type="match status" value="1"/>
</dbReference>
<proteinExistence type="predicted"/>
<dbReference type="InterPro" id="IPR009061">
    <property type="entry name" value="DNA-bd_dom_put_sf"/>
</dbReference>
<keyword evidence="4" id="KW-1185">Reference proteome</keyword>